<proteinExistence type="inferred from homology"/>
<dbReference type="EMBL" id="WMEY01000009">
    <property type="protein sequence ID" value="MYL65691.1"/>
    <property type="molecule type" value="Genomic_DNA"/>
</dbReference>
<reference evidence="4 5" key="1">
    <citation type="submission" date="2019-11" db="EMBL/GenBank/DDBJ databases">
        <title>Genome sequences of 17 halophilic strains isolated from different environments.</title>
        <authorList>
            <person name="Furrow R.E."/>
        </authorList>
    </citation>
    <scope>NUCLEOTIDE SEQUENCE [LARGE SCALE GENOMIC DNA]</scope>
    <source>
        <strain evidence="4 5">22506_14_FS</strain>
    </source>
</reference>
<feature type="domain" description="LXG" evidence="3">
    <location>
        <begin position="12"/>
        <end position="247"/>
    </location>
</feature>
<comment type="caution">
    <text evidence="4">The sequence shown here is derived from an EMBL/GenBank/DDBJ whole genome shotgun (WGS) entry which is preliminary data.</text>
</comment>
<evidence type="ECO:0000259" key="3">
    <source>
        <dbReference type="PROSITE" id="PS51756"/>
    </source>
</evidence>
<comment type="similarity">
    <text evidence="1">In the N-terminal section; belongs to the LXG family.</text>
</comment>
<accession>A0A845F4J0</accession>
<organism evidence="4 5">
    <name type="scientific">Guptibacillus hwajinpoensis</name>
    <dbReference type="NCBI Taxonomy" id="208199"/>
    <lineage>
        <taxon>Bacteria</taxon>
        <taxon>Bacillati</taxon>
        <taxon>Bacillota</taxon>
        <taxon>Bacilli</taxon>
        <taxon>Bacillales</taxon>
        <taxon>Guptibacillaceae</taxon>
        <taxon>Guptibacillus</taxon>
    </lineage>
</organism>
<dbReference type="PROSITE" id="PS51756">
    <property type="entry name" value="LXG"/>
    <property type="match status" value="1"/>
</dbReference>
<dbReference type="Proteomes" id="UP000447833">
    <property type="component" value="Unassembled WGS sequence"/>
</dbReference>
<name>A0A845F4J0_9BACL</name>
<feature type="coiled-coil region" evidence="2">
    <location>
        <begin position="18"/>
        <end position="45"/>
    </location>
</feature>
<dbReference type="AlphaFoldDB" id="A0A845F4J0"/>
<evidence type="ECO:0000256" key="1">
    <source>
        <dbReference type="ARBA" id="ARBA00034117"/>
    </source>
</evidence>
<dbReference type="Pfam" id="PF04740">
    <property type="entry name" value="LXG"/>
    <property type="match status" value="1"/>
</dbReference>
<dbReference type="InterPro" id="IPR006829">
    <property type="entry name" value="LXG_dom"/>
</dbReference>
<keyword evidence="2" id="KW-0175">Coiled coil</keyword>
<protein>
    <recommendedName>
        <fullName evidence="3">LXG domain-containing protein</fullName>
    </recommendedName>
</protein>
<gene>
    <name evidence="4" type="ORF">GLW07_20225</name>
</gene>
<evidence type="ECO:0000313" key="4">
    <source>
        <dbReference type="EMBL" id="MYL65691.1"/>
    </source>
</evidence>
<sequence length="706" mass="78535">MIDNSIGRGGRSVKLLHTQSLRNAIEENTKQLEAQIEQFQNLENSIQDFISLENSFNGKGGKAIRLFYQDWHVPLVEYLQLSLKQYQQKLLDLKQATIALEPAKEGMIREEFLDGELTNGLKNTETNTISLVDDVNASLSTVSDIVSIPKLSDQDFLSQVQHARNEIDETIHDLQQFDHRQTSYLVEMKQDIQQIIQYIDEMKGLMIGGKINVSTYQSGQLDHLMQYKQLKVSLEQKQLQEMLSMFGSYLTTFWNIFGRTFISSSPTYSYELLKGYERDFAGVAELSGADHPNAQEFVDGTHQVAKGKDMDLSMLEEMDGVAIETFNLRGVPMNYAIINDRLVIFRNEPDLWYYTQNTEYGLTEEIFGQIGKTTASAFGEYFIGKGASKIPGASALNNKMGNMPDIPGTGANSGDLLKEQASESIQKQIPFWKEIVSAEVPKSGTKQVLVYIGGDGENWDRRAMITMSSDGVVSIDDWYVGELSETVKKDKAETTFSDMWNWATDTVDENNSTKVNKTQKEAINKYGLSEGQELTPGGGYDLNHIQNDEGLNIHTTTIDEQPINYTVVGGNLVIIPDNPDLYFSQTTIDHNALTQNMGDYAKKIAESAGNRAIGEAVGRVPGADNIDGWLQGTSDVPLTGKSAGELITSTSSKTLQSNIPGWEKIVNAPVPSSGEKQVLLQISEDGKEITGTKLFYLKKDGTVELR</sequence>
<evidence type="ECO:0000313" key="5">
    <source>
        <dbReference type="Proteomes" id="UP000447833"/>
    </source>
</evidence>
<evidence type="ECO:0000256" key="2">
    <source>
        <dbReference type="SAM" id="Coils"/>
    </source>
</evidence>